<comment type="caution">
    <text evidence="1">The sequence shown here is derived from an EMBL/GenBank/DDBJ whole genome shotgun (WGS) entry which is preliminary data.</text>
</comment>
<accession>A0A9N9CTQ0</accession>
<reference evidence="1" key="1">
    <citation type="submission" date="2021-06" db="EMBL/GenBank/DDBJ databases">
        <authorList>
            <person name="Kallberg Y."/>
            <person name="Tangrot J."/>
            <person name="Rosling A."/>
        </authorList>
    </citation>
    <scope>NUCLEOTIDE SEQUENCE</scope>
    <source>
        <strain evidence="1">BR232B</strain>
    </source>
</reference>
<evidence type="ECO:0000313" key="1">
    <source>
        <dbReference type="EMBL" id="CAG8611447.1"/>
    </source>
</evidence>
<proteinExistence type="predicted"/>
<dbReference type="Proteomes" id="UP000789739">
    <property type="component" value="Unassembled WGS sequence"/>
</dbReference>
<name>A0A9N9CTQ0_9GLOM</name>
<gene>
    <name evidence="1" type="ORF">PBRASI_LOCUS8193</name>
</gene>
<keyword evidence="2" id="KW-1185">Reference proteome</keyword>
<organism evidence="1 2">
    <name type="scientific">Paraglomus brasilianum</name>
    <dbReference type="NCBI Taxonomy" id="144538"/>
    <lineage>
        <taxon>Eukaryota</taxon>
        <taxon>Fungi</taxon>
        <taxon>Fungi incertae sedis</taxon>
        <taxon>Mucoromycota</taxon>
        <taxon>Glomeromycotina</taxon>
        <taxon>Glomeromycetes</taxon>
        <taxon>Paraglomerales</taxon>
        <taxon>Paraglomeraceae</taxon>
        <taxon>Paraglomus</taxon>
    </lineage>
</organism>
<protein>
    <submittedName>
        <fullName evidence="1">5183_t:CDS:1</fullName>
    </submittedName>
</protein>
<sequence>MAYQSIHGSYTYSTPSDQVHSMDSNYTNTDGLPLNQLVMNSDCADMDQPICMGSNGIYSYPLCQVYSQPPSQVIIPSNTGPFDNNNVYTGVNTQLNSAHYGYVDENRVNYSTMNGDLTSYNPPAIQYPLPQTSGQIPPTPTRSNNAAMTTNATSHGYVIIIVKADINLERLLSIIQ</sequence>
<evidence type="ECO:0000313" key="2">
    <source>
        <dbReference type="Proteomes" id="UP000789739"/>
    </source>
</evidence>
<dbReference type="AlphaFoldDB" id="A0A9N9CTQ0"/>
<dbReference type="EMBL" id="CAJVPI010001411">
    <property type="protein sequence ID" value="CAG8611447.1"/>
    <property type="molecule type" value="Genomic_DNA"/>
</dbReference>